<dbReference type="GO" id="GO:0005886">
    <property type="term" value="C:plasma membrane"/>
    <property type="evidence" value="ECO:0007669"/>
    <property type="project" value="UniProtKB-ARBA"/>
</dbReference>
<evidence type="ECO:0000256" key="2">
    <source>
        <dbReference type="ARBA" id="ARBA00008164"/>
    </source>
</evidence>
<dbReference type="GO" id="GO:0098552">
    <property type="term" value="C:side of membrane"/>
    <property type="evidence" value="ECO:0007669"/>
    <property type="project" value="UniProtKB-ARBA"/>
</dbReference>
<keyword evidence="3" id="KW-0812">Transmembrane</keyword>
<evidence type="ECO:0000313" key="6">
    <source>
        <dbReference type="Proteomes" id="UP001165393"/>
    </source>
</evidence>
<feature type="transmembrane region" description="Helical" evidence="3">
    <location>
        <begin position="6"/>
        <end position="26"/>
    </location>
</feature>
<comment type="similarity">
    <text evidence="2">Belongs to the band 7/mec-2 family.</text>
</comment>
<keyword evidence="3" id="KW-1133">Transmembrane helix</keyword>
<evidence type="ECO:0000259" key="4">
    <source>
        <dbReference type="SMART" id="SM00244"/>
    </source>
</evidence>
<dbReference type="PRINTS" id="PR00721">
    <property type="entry name" value="STOMATIN"/>
</dbReference>
<dbReference type="PANTHER" id="PTHR43327:SF10">
    <property type="entry name" value="STOMATIN-LIKE PROTEIN 2, MITOCHONDRIAL"/>
    <property type="match status" value="1"/>
</dbReference>
<dbReference type="InterPro" id="IPR050710">
    <property type="entry name" value="Band7/mec-2_domain"/>
</dbReference>
<dbReference type="PANTHER" id="PTHR43327">
    <property type="entry name" value="STOMATIN-LIKE PROTEIN 2, MITOCHONDRIAL"/>
    <property type="match status" value="1"/>
</dbReference>
<organism evidence="5 6">
    <name type="scientific">Echinimonas agarilytica</name>
    <dbReference type="NCBI Taxonomy" id="1215918"/>
    <lineage>
        <taxon>Bacteria</taxon>
        <taxon>Pseudomonadati</taxon>
        <taxon>Pseudomonadota</taxon>
        <taxon>Gammaproteobacteria</taxon>
        <taxon>Alteromonadales</taxon>
        <taxon>Echinimonadaceae</taxon>
        <taxon>Echinimonas</taxon>
    </lineage>
</organism>
<reference evidence="5 6" key="1">
    <citation type="journal article" date="2013" name="Antonie Van Leeuwenhoek">
        <title>Echinimonas agarilytica gen. nov., sp. nov., a new gammaproteobacterium isolated from the sea urchin Strongylocentrotus intermedius.</title>
        <authorList>
            <person name="Nedashkovskaya O.I."/>
            <person name="Stenkova A.M."/>
            <person name="Zhukova N.V."/>
            <person name="Van Trappen S."/>
            <person name="Lee J.S."/>
            <person name="Kim S.B."/>
        </authorList>
    </citation>
    <scope>NUCLEOTIDE SEQUENCE [LARGE SCALE GENOMIC DNA]</scope>
    <source>
        <strain evidence="5 6">KMM 6351</strain>
    </source>
</reference>
<evidence type="ECO:0000313" key="5">
    <source>
        <dbReference type="EMBL" id="MCM2678458.1"/>
    </source>
</evidence>
<evidence type="ECO:0000256" key="1">
    <source>
        <dbReference type="ARBA" id="ARBA00004167"/>
    </source>
</evidence>
<proteinExistence type="inferred from homology"/>
<dbReference type="Pfam" id="PF01145">
    <property type="entry name" value="Band_7"/>
    <property type="match status" value="1"/>
</dbReference>
<dbReference type="SUPFAM" id="SSF117892">
    <property type="entry name" value="Band 7/SPFH domain"/>
    <property type="match status" value="1"/>
</dbReference>
<feature type="domain" description="Band 7" evidence="4">
    <location>
        <begin position="21"/>
        <end position="179"/>
    </location>
</feature>
<dbReference type="InterPro" id="IPR036013">
    <property type="entry name" value="Band_7/SPFH_dom_sf"/>
</dbReference>
<keyword evidence="3" id="KW-0472">Membrane</keyword>
<dbReference type="SMART" id="SM00244">
    <property type="entry name" value="PHB"/>
    <property type="match status" value="1"/>
</dbReference>
<name>A0AA42B6E5_9GAMM</name>
<dbReference type="InterPro" id="IPR001107">
    <property type="entry name" value="Band_7"/>
</dbReference>
<comment type="caution">
    <text evidence="5">The sequence shown here is derived from an EMBL/GenBank/DDBJ whole genome shotgun (WGS) entry which is preliminary data.</text>
</comment>
<dbReference type="AlphaFoldDB" id="A0AA42B6E5"/>
<dbReference type="Gene3D" id="3.30.479.30">
    <property type="entry name" value="Band 7 domain"/>
    <property type="match status" value="1"/>
</dbReference>
<protein>
    <submittedName>
        <fullName evidence="5">SPFH/Band 7/PHB domain protein</fullName>
    </submittedName>
</protein>
<dbReference type="RefSeq" id="WP_251259823.1">
    <property type="nucleotide sequence ID" value="NZ_JAMQGP010000001.1"/>
</dbReference>
<keyword evidence="6" id="KW-1185">Reference proteome</keyword>
<dbReference type="EMBL" id="JAMQGP010000001">
    <property type="protein sequence ID" value="MCM2678458.1"/>
    <property type="molecule type" value="Genomic_DNA"/>
</dbReference>
<evidence type="ECO:0000256" key="3">
    <source>
        <dbReference type="SAM" id="Phobius"/>
    </source>
</evidence>
<gene>
    <name evidence="5" type="ORF">NAF29_02085</name>
</gene>
<comment type="subcellular location">
    <subcellularLocation>
        <location evidence="1">Membrane</location>
        <topology evidence="1">Single-pass membrane protein</topology>
    </subcellularLocation>
</comment>
<accession>A0AA42B6E5</accession>
<dbReference type="FunFam" id="3.30.479.30:FF:000004">
    <property type="entry name" value="Putative membrane protease family, stomatin"/>
    <property type="match status" value="1"/>
</dbReference>
<dbReference type="CDD" id="cd08829">
    <property type="entry name" value="SPFH_paraslipin"/>
    <property type="match status" value="1"/>
</dbReference>
<dbReference type="InterPro" id="IPR001972">
    <property type="entry name" value="Stomatin_HflK_fam"/>
</dbReference>
<dbReference type="Proteomes" id="UP001165393">
    <property type="component" value="Unassembled WGS sequence"/>
</dbReference>
<sequence>MSGLPILPLVIVVFVLFIAFSGIVSVKQGFEYTIERFGKFTRSLKPGLHFIVPFVDRIGYKVNVMEQVLDIPSQEVISADNAMVNIDALLFFVPVDAAKSVYEVNHLHHALRNLAMTNIRTVLGSMELDRMLSERDEINSRLLHVVDTAAEPWGVKVVRIEIKDIAPPQDLVDAMANQMKAERDKRASILEAEGKRQAAILNAEGEKLSQILEAEGRKESAFRDAEAREREAQAEAEATRMVSEAIAAGNPQALNYFIAQSYVTSLEKMASADNHKVIMMPLEASGVLGAVEGVRELLQGMQK</sequence>